<dbReference type="NCBIfam" id="TIGR02292">
    <property type="entry name" value="ygfB_yecA"/>
    <property type="match status" value="1"/>
</dbReference>
<comment type="caution">
    <text evidence="1">The sequence shown here is derived from an EMBL/GenBank/DDBJ whole genome shotgun (WGS) entry which is preliminary data.</text>
</comment>
<dbReference type="InterPro" id="IPR011978">
    <property type="entry name" value="YgfB-like"/>
</dbReference>
<sequence length="185" mass="20353">MLPIPSRPLDGAELARLEQFLRSHACGPDAMGVSRAHGFLTAGVCGPESLSPEEWIRLVFDEPVFASGEQAQDMLGLALALYRDIEHGLAAGDFRPVLEYVRAGGGAVYLDPRSWCEGFIAGTNLFREHWTGAAREMLQDALDVIFRLARLKPDGGSQHARLCQALPLAAEAVYAFWREERRDST</sequence>
<dbReference type="Gene3D" id="1.20.120.740">
    <property type="entry name" value="YgfB uncharacterised protein family UPF0149, PF03695"/>
    <property type="match status" value="1"/>
</dbReference>
<reference evidence="1 2" key="1">
    <citation type="submission" date="2024-02" db="EMBL/GenBank/DDBJ databases">
        <title>New thermophilic sulfur-oxidizing bacteria from a hot springs of the Uzon caldera (Kamchatka, Russia).</title>
        <authorList>
            <person name="Dukat A.M."/>
            <person name="Elcheninov A.G."/>
            <person name="Frolov E.N."/>
        </authorList>
    </citation>
    <scope>NUCLEOTIDE SEQUENCE [LARGE SCALE GENOMIC DNA]</scope>
    <source>
        <strain evidence="1 2">AK1</strain>
    </source>
</reference>
<dbReference type="RefSeq" id="WP_347307952.1">
    <property type="nucleotide sequence ID" value="NZ_JBAJEX010000004.1"/>
</dbReference>
<keyword evidence="2" id="KW-1185">Reference proteome</keyword>
<dbReference type="EMBL" id="JBAJEX010000004">
    <property type="protein sequence ID" value="MEO1766841.1"/>
    <property type="molecule type" value="Genomic_DNA"/>
</dbReference>
<accession>A0ABV0EE74</accession>
<gene>
    <name evidence="1" type="ORF">V6E02_06410</name>
</gene>
<dbReference type="InterPro" id="IPR036255">
    <property type="entry name" value="YgfB-like_sf"/>
</dbReference>
<evidence type="ECO:0000313" key="2">
    <source>
        <dbReference type="Proteomes" id="UP001482231"/>
    </source>
</evidence>
<dbReference type="Pfam" id="PF03695">
    <property type="entry name" value="UPF0149"/>
    <property type="match status" value="1"/>
</dbReference>
<evidence type="ECO:0000313" key="1">
    <source>
        <dbReference type="EMBL" id="MEO1766841.1"/>
    </source>
</evidence>
<protein>
    <submittedName>
        <fullName evidence="1">YecA family protein</fullName>
    </submittedName>
</protein>
<dbReference type="SUPFAM" id="SSF101327">
    <property type="entry name" value="YgfB-like"/>
    <property type="match status" value="1"/>
</dbReference>
<proteinExistence type="predicted"/>
<dbReference type="Proteomes" id="UP001482231">
    <property type="component" value="Unassembled WGS sequence"/>
</dbReference>
<name>A0ABV0EE74_9BURK</name>
<organism evidence="1 2">
    <name type="scientific">Thiobacter aerophilum</name>
    <dbReference type="NCBI Taxonomy" id="3121275"/>
    <lineage>
        <taxon>Bacteria</taxon>
        <taxon>Pseudomonadati</taxon>
        <taxon>Pseudomonadota</taxon>
        <taxon>Betaproteobacteria</taxon>
        <taxon>Burkholderiales</taxon>
        <taxon>Thiobacteraceae</taxon>
        <taxon>Thiobacter</taxon>
    </lineage>
</organism>